<dbReference type="EMBL" id="JBHSSW010000009">
    <property type="protein sequence ID" value="MFC6198254.1"/>
    <property type="molecule type" value="Genomic_DNA"/>
</dbReference>
<feature type="signal peptide" evidence="1">
    <location>
        <begin position="1"/>
        <end position="23"/>
    </location>
</feature>
<evidence type="ECO:0000313" key="3">
    <source>
        <dbReference type="Proteomes" id="UP001596303"/>
    </source>
</evidence>
<gene>
    <name evidence="2" type="ORF">ACFQDM_09200</name>
</gene>
<keyword evidence="1" id="KW-0732">Signal</keyword>
<keyword evidence="3" id="KW-1185">Reference proteome</keyword>
<comment type="caution">
    <text evidence="2">The sequence shown here is derived from an EMBL/GenBank/DDBJ whole genome shotgun (WGS) entry which is preliminary data.</text>
</comment>
<proteinExistence type="predicted"/>
<protein>
    <recommendedName>
        <fullName evidence="4">DUF2946 domain-containing protein</fullName>
    </recommendedName>
</protein>
<organism evidence="2 3">
    <name type="scientific">Ponticaulis profundi</name>
    <dbReference type="NCBI Taxonomy" id="2665222"/>
    <lineage>
        <taxon>Bacteria</taxon>
        <taxon>Pseudomonadati</taxon>
        <taxon>Pseudomonadota</taxon>
        <taxon>Alphaproteobacteria</taxon>
        <taxon>Hyphomonadales</taxon>
        <taxon>Hyphomonadaceae</taxon>
        <taxon>Ponticaulis</taxon>
    </lineage>
</organism>
<dbReference type="PROSITE" id="PS51257">
    <property type="entry name" value="PROKAR_LIPOPROTEIN"/>
    <property type="match status" value="1"/>
</dbReference>
<name>A0ABW1S9M7_9PROT</name>
<dbReference type="RefSeq" id="WP_377378332.1">
    <property type="nucleotide sequence ID" value="NZ_JBHSSW010000009.1"/>
</dbReference>
<feature type="chain" id="PRO_5046596548" description="DUF2946 domain-containing protein" evidence="1">
    <location>
        <begin position="24"/>
        <end position="136"/>
    </location>
</feature>
<dbReference type="Proteomes" id="UP001596303">
    <property type="component" value="Unassembled WGS sequence"/>
</dbReference>
<sequence>MPAVRTFVVTLLALLFGAQQALCACPSELSVSQITVPYSSADAQPHVDDPCAEHSKGGTDENGQPCGHCDTSLKLLKADDSRAALVPAPLKVAILDAFPVAHSSVALIGNAYFSPLSTRGPPLRQTPVSLKTRLLN</sequence>
<reference evidence="3" key="1">
    <citation type="journal article" date="2019" name="Int. J. Syst. Evol. Microbiol.">
        <title>The Global Catalogue of Microorganisms (GCM) 10K type strain sequencing project: providing services to taxonomists for standard genome sequencing and annotation.</title>
        <authorList>
            <consortium name="The Broad Institute Genomics Platform"/>
            <consortium name="The Broad Institute Genome Sequencing Center for Infectious Disease"/>
            <person name="Wu L."/>
            <person name="Ma J."/>
        </authorList>
    </citation>
    <scope>NUCLEOTIDE SEQUENCE [LARGE SCALE GENOMIC DNA]</scope>
    <source>
        <strain evidence="3">CGMCC-1.15741</strain>
    </source>
</reference>
<evidence type="ECO:0000313" key="2">
    <source>
        <dbReference type="EMBL" id="MFC6198254.1"/>
    </source>
</evidence>
<accession>A0ABW1S9M7</accession>
<evidence type="ECO:0008006" key="4">
    <source>
        <dbReference type="Google" id="ProtNLM"/>
    </source>
</evidence>
<evidence type="ECO:0000256" key="1">
    <source>
        <dbReference type="SAM" id="SignalP"/>
    </source>
</evidence>